<dbReference type="SUPFAM" id="SSF52172">
    <property type="entry name" value="CheY-like"/>
    <property type="match status" value="1"/>
</dbReference>
<keyword evidence="12" id="KW-1185">Reference proteome</keyword>
<dbReference type="STRING" id="554055.A0A2P6V624"/>
<dbReference type="EMBL" id="LHPF02000026">
    <property type="protein sequence ID" value="PSC69534.1"/>
    <property type="molecule type" value="Genomic_DNA"/>
</dbReference>
<dbReference type="InterPro" id="IPR045279">
    <property type="entry name" value="ARR-like"/>
</dbReference>
<dbReference type="AlphaFoldDB" id="A0A2P6V624"/>
<name>A0A2P6V624_9CHLO</name>
<dbReference type="InterPro" id="IPR006447">
    <property type="entry name" value="Myb_dom_plants"/>
</dbReference>
<evidence type="ECO:0000256" key="7">
    <source>
        <dbReference type="PROSITE-ProRule" id="PRU00169"/>
    </source>
</evidence>
<feature type="region of interest" description="Disordered" evidence="8">
    <location>
        <begin position="421"/>
        <end position="524"/>
    </location>
</feature>
<dbReference type="InterPro" id="IPR011006">
    <property type="entry name" value="CheY-like_superfamily"/>
</dbReference>
<dbReference type="InterPro" id="IPR001005">
    <property type="entry name" value="SANT/Myb"/>
</dbReference>
<keyword evidence="1 7" id="KW-0597">Phosphoprotein</keyword>
<dbReference type="InterPro" id="IPR017930">
    <property type="entry name" value="Myb_dom"/>
</dbReference>
<dbReference type="CDD" id="cd17584">
    <property type="entry name" value="REC_typeB_ARR-like"/>
    <property type="match status" value="1"/>
</dbReference>
<protein>
    <submittedName>
        <fullName evidence="11">Two-component response regulator ARR14 isoform 1</fullName>
    </submittedName>
</protein>
<dbReference type="Proteomes" id="UP000239649">
    <property type="component" value="Unassembled WGS sequence"/>
</dbReference>
<dbReference type="OrthoDB" id="60033at2759"/>
<evidence type="ECO:0000256" key="6">
    <source>
        <dbReference type="ARBA" id="ARBA00023242"/>
    </source>
</evidence>
<sequence>MTSNSVGEGSEGHAQNSSSTDGSANFSPSGLKVLVVDDDPMCLKVVSAMLQRCNYEVETRTSGQEALQLLRERQEQHHQFDLVLSDVYMPDMDGFKLLEHIGLELELPVIMMSSNGDTNVVLRGVTHGAVDFLIKPVRVEELRNVWQHVVRRRSLHVSRASDEHSGLDSDQHTHGIKRKESDVIQVQHETQGANKKPRVVWSVEMHQQFVDAVNQLGVDKAVPKRILDLMNVEGLTRENVASHLQKYRLYLKRAQGLQNSKSGKGHKAAQEAALLDPQAAAAAAAVAAGAGPSSVFAQVAAQQAMQQQTGMPTQMPGMPPQGMVMSMAMPGMPAAAAAMAWQQQTMAMQAAAAAAAASGALPGAMVPPPGLPFPMPPGSMMPPQVAAAMAAGMPMGMMPPGMDGSMLGGMVYGQPPPGAMAGMQQGGAAAAAARAQQPAQQQPAQQQQAAQEAASPQDVAQPAAAAAVNQEPASGFPAASAQHPSNVSALTADSRLGSNVQHGGSDTSNGNSGGLDDLGPVTGGLGDTESLMNALNADAFLSDTLPLPRLEMDDFLDSFLTNDKPLGEGL</sequence>
<gene>
    <name evidence="11" type="ORF">C2E20_7001</name>
</gene>
<keyword evidence="5" id="KW-0804">Transcription</keyword>
<dbReference type="GO" id="GO:0000160">
    <property type="term" value="P:phosphorelay signal transduction system"/>
    <property type="evidence" value="ECO:0007669"/>
    <property type="project" value="UniProtKB-KW"/>
</dbReference>
<reference evidence="11 12" key="1">
    <citation type="journal article" date="2018" name="Plant J.">
        <title>Genome sequences of Chlorella sorokiniana UTEX 1602 and Micractinium conductrix SAG 241.80: implications to maltose excretion by a green alga.</title>
        <authorList>
            <person name="Arriola M.B."/>
            <person name="Velmurugan N."/>
            <person name="Zhang Y."/>
            <person name="Plunkett M.H."/>
            <person name="Hondzo H."/>
            <person name="Barney B.M."/>
        </authorList>
    </citation>
    <scope>NUCLEOTIDE SEQUENCE [LARGE SCALE GENOMIC DNA]</scope>
    <source>
        <strain evidence="11 12">SAG 241.80</strain>
    </source>
</reference>
<dbReference type="InterPro" id="IPR001789">
    <property type="entry name" value="Sig_transdc_resp-reg_receiver"/>
</dbReference>
<dbReference type="GO" id="GO:0009736">
    <property type="term" value="P:cytokinin-activated signaling pathway"/>
    <property type="evidence" value="ECO:0007669"/>
    <property type="project" value="InterPro"/>
</dbReference>
<comment type="caution">
    <text evidence="11">The sequence shown here is derived from an EMBL/GenBank/DDBJ whole genome shotgun (WGS) entry which is preliminary data.</text>
</comment>
<keyword evidence="2" id="KW-0902">Two-component regulatory system</keyword>
<feature type="domain" description="Response regulatory" evidence="9">
    <location>
        <begin position="32"/>
        <end position="150"/>
    </location>
</feature>
<dbReference type="FunFam" id="1.10.10.60:FF:000007">
    <property type="entry name" value="Two-component response regulator"/>
    <property type="match status" value="1"/>
</dbReference>
<evidence type="ECO:0000256" key="5">
    <source>
        <dbReference type="ARBA" id="ARBA00023163"/>
    </source>
</evidence>
<evidence type="ECO:0000256" key="1">
    <source>
        <dbReference type="ARBA" id="ARBA00022553"/>
    </source>
</evidence>
<feature type="compositionally biased region" description="Low complexity" evidence="8">
    <location>
        <begin position="421"/>
        <end position="473"/>
    </location>
</feature>
<dbReference type="PROSITE" id="PS50110">
    <property type="entry name" value="RESPONSE_REGULATORY"/>
    <property type="match status" value="1"/>
</dbReference>
<evidence type="ECO:0000256" key="8">
    <source>
        <dbReference type="SAM" id="MobiDB-lite"/>
    </source>
</evidence>
<organism evidence="11 12">
    <name type="scientific">Micractinium conductrix</name>
    <dbReference type="NCBI Taxonomy" id="554055"/>
    <lineage>
        <taxon>Eukaryota</taxon>
        <taxon>Viridiplantae</taxon>
        <taxon>Chlorophyta</taxon>
        <taxon>core chlorophytes</taxon>
        <taxon>Trebouxiophyceae</taxon>
        <taxon>Chlorellales</taxon>
        <taxon>Chlorellaceae</taxon>
        <taxon>Chlorella clade</taxon>
        <taxon>Micractinium</taxon>
    </lineage>
</organism>
<evidence type="ECO:0000256" key="2">
    <source>
        <dbReference type="ARBA" id="ARBA00023012"/>
    </source>
</evidence>
<dbReference type="PANTHER" id="PTHR43874:SF7">
    <property type="entry name" value="TWO-COMPONENT RESPONSE REGULATOR ARR10"/>
    <property type="match status" value="1"/>
</dbReference>
<feature type="region of interest" description="Disordered" evidence="8">
    <location>
        <begin position="1"/>
        <end position="24"/>
    </location>
</feature>
<evidence type="ECO:0000313" key="11">
    <source>
        <dbReference type="EMBL" id="PSC69534.1"/>
    </source>
</evidence>
<evidence type="ECO:0000259" key="9">
    <source>
        <dbReference type="PROSITE" id="PS50110"/>
    </source>
</evidence>
<feature type="domain" description="HTH myb-type" evidence="10">
    <location>
        <begin position="193"/>
        <end position="252"/>
    </location>
</feature>
<feature type="compositionally biased region" description="Polar residues" evidence="8">
    <location>
        <begin position="482"/>
        <end position="502"/>
    </location>
</feature>
<proteinExistence type="predicted"/>
<dbReference type="NCBIfam" id="TIGR01557">
    <property type="entry name" value="myb_SHAQKYF"/>
    <property type="match status" value="1"/>
</dbReference>
<keyword evidence="4" id="KW-0010">Activator</keyword>
<evidence type="ECO:0000259" key="10">
    <source>
        <dbReference type="PROSITE" id="PS51294"/>
    </source>
</evidence>
<feature type="modified residue" description="4-aspartylphosphate" evidence="7">
    <location>
        <position position="86"/>
    </location>
</feature>
<evidence type="ECO:0000313" key="12">
    <source>
        <dbReference type="Proteomes" id="UP000239649"/>
    </source>
</evidence>
<feature type="compositionally biased region" description="Low complexity" evidence="8">
    <location>
        <begin position="503"/>
        <end position="517"/>
    </location>
</feature>
<dbReference type="SUPFAM" id="SSF46689">
    <property type="entry name" value="Homeodomain-like"/>
    <property type="match status" value="1"/>
</dbReference>
<keyword evidence="3" id="KW-0805">Transcription regulation</keyword>
<evidence type="ECO:0000256" key="3">
    <source>
        <dbReference type="ARBA" id="ARBA00023015"/>
    </source>
</evidence>
<keyword evidence="6" id="KW-0539">Nucleus</keyword>
<evidence type="ECO:0000256" key="4">
    <source>
        <dbReference type="ARBA" id="ARBA00023159"/>
    </source>
</evidence>
<dbReference type="Pfam" id="PF00249">
    <property type="entry name" value="Myb_DNA-binding"/>
    <property type="match status" value="1"/>
</dbReference>
<dbReference type="Gene3D" id="1.10.10.60">
    <property type="entry name" value="Homeodomain-like"/>
    <property type="match status" value="1"/>
</dbReference>
<dbReference type="Gene3D" id="3.40.50.2300">
    <property type="match status" value="1"/>
</dbReference>
<dbReference type="GO" id="GO:0003677">
    <property type="term" value="F:DNA binding"/>
    <property type="evidence" value="ECO:0007669"/>
    <property type="project" value="InterPro"/>
</dbReference>
<dbReference type="SMART" id="SM00448">
    <property type="entry name" value="REC"/>
    <property type="match status" value="1"/>
</dbReference>
<dbReference type="InterPro" id="IPR009057">
    <property type="entry name" value="Homeodomain-like_sf"/>
</dbReference>
<dbReference type="PANTHER" id="PTHR43874">
    <property type="entry name" value="TWO-COMPONENT RESPONSE REGULATOR"/>
    <property type="match status" value="1"/>
</dbReference>
<accession>A0A2P6V624</accession>
<dbReference type="Pfam" id="PF00072">
    <property type="entry name" value="Response_reg"/>
    <property type="match status" value="1"/>
</dbReference>
<dbReference type="PROSITE" id="PS51294">
    <property type="entry name" value="HTH_MYB"/>
    <property type="match status" value="1"/>
</dbReference>